<dbReference type="EMBL" id="RCZC01000009">
    <property type="protein sequence ID" value="TPG48225.1"/>
    <property type="molecule type" value="Genomic_DNA"/>
</dbReference>
<keyword evidence="2" id="KW-0328">Glycosyltransferase</keyword>
<dbReference type="SUPFAM" id="SSF53448">
    <property type="entry name" value="Nucleotide-diphospho-sugar transferases"/>
    <property type="match status" value="1"/>
</dbReference>
<dbReference type="GO" id="GO:0016757">
    <property type="term" value="F:glycosyltransferase activity"/>
    <property type="evidence" value="ECO:0007669"/>
    <property type="project" value="UniProtKB-KW"/>
</dbReference>
<evidence type="ECO:0000313" key="7">
    <source>
        <dbReference type="Proteomes" id="UP000319931"/>
    </source>
</evidence>
<dbReference type="Gene3D" id="3.90.550.10">
    <property type="entry name" value="Spore Coat Polysaccharide Biosynthesis Protein SpsA, Chain A"/>
    <property type="match status" value="1"/>
</dbReference>
<organism evidence="6 7">
    <name type="scientific">Sphingomonas glacialis</name>
    <dbReference type="NCBI Taxonomy" id="658225"/>
    <lineage>
        <taxon>Bacteria</taxon>
        <taxon>Pseudomonadati</taxon>
        <taxon>Pseudomonadota</taxon>
        <taxon>Alphaproteobacteria</taxon>
        <taxon>Sphingomonadales</taxon>
        <taxon>Sphingomonadaceae</taxon>
        <taxon>Sphingomonas</taxon>
    </lineage>
</organism>
<accession>A0A502FFL7</accession>
<evidence type="ECO:0000259" key="4">
    <source>
        <dbReference type="Pfam" id="PF00535"/>
    </source>
</evidence>
<dbReference type="AlphaFoldDB" id="A0A502FFL7"/>
<dbReference type="Proteomes" id="UP000319931">
    <property type="component" value="Unassembled WGS sequence"/>
</dbReference>
<evidence type="ECO:0000256" key="1">
    <source>
        <dbReference type="ARBA" id="ARBA00006739"/>
    </source>
</evidence>
<feature type="domain" description="Galactosyltransferase C-terminal" evidence="5">
    <location>
        <begin position="152"/>
        <end position="212"/>
    </location>
</feature>
<evidence type="ECO:0000256" key="3">
    <source>
        <dbReference type="ARBA" id="ARBA00022679"/>
    </source>
</evidence>
<keyword evidence="3 6" id="KW-0808">Transferase</keyword>
<evidence type="ECO:0000259" key="5">
    <source>
        <dbReference type="Pfam" id="PF02709"/>
    </source>
</evidence>
<sequence>MTVSICTLAHGRSAHLVNVVRALDLQTQTPDELVIAVMQSEAYDLPATRFPVRQIMMGADGIPLASARNAAAQAAQGEHLIFLDVDCIPEPSLVADYLAQLRSVDAVLMGEVLYLPSGATAEGLDFDRFAAIGVKHSERAGPPVEALGDCTDYRCFWSLNFAMRRATFRALGGFDERYVGYGGEDTDFGRVAMTAGVPIHWVRGARVYHQYHPHHMPPVHHVDSVIANAARFRDKWGHFTMEHWLKAFTLMGLITLRDGEHVRLREVQEADLALTRQQVDQPYASTSIVLAQLETREAAIAAA</sequence>
<evidence type="ECO:0000256" key="2">
    <source>
        <dbReference type="ARBA" id="ARBA00022676"/>
    </source>
</evidence>
<comment type="similarity">
    <text evidence="1">Belongs to the glycosyltransferase 2 family.</text>
</comment>
<comment type="caution">
    <text evidence="6">The sequence shown here is derived from an EMBL/GenBank/DDBJ whole genome shotgun (WGS) entry which is preliminary data.</text>
</comment>
<evidence type="ECO:0000313" key="6">
    <source>
        <dbReference type="EMBL" id="TPG48225.1"/>
    </source>
</evidence>
<gene>
    <name evidence="6" type="ORF">EAH76_20575</name>
</gene>
<feature type="domain" description="Glycosyltransferase 2-like" evidence="4">
    <location>
        <begin position="63"/>
        <end position="103"/>
    </location>
</feature>
<protein>
    <submittedName>
        <fullName evidence="6">Glycosyltransferase</fullName>
    </submittedName>
</protein>
<dbReference type="InterPro" id="IPR001173">
    <property type="entry name" value="Glyco_trans_2-like"/>
</dbReference>
<dbReference type="InterPro" id="IPR029044">
    <property type="entry name" value="Nucleotide-diphossugar_trans"/>
</dbReference>
<name>A0A502FFL7_9SPHN</name>
<dbReference type="PANTHER" id="PTHR43179">
    <property type="entry name" value="RHAMNOSYLTRANSFERASE WBBL"/>
    <property type="match status" value="1"/>
</dbReference>
<dbReference type="RefSeq" id="WP_140852159.1">
    <property type="nucleotide sequence ID" value="NZ_RCZC01000009.1"/>
</dbReference>
<reference evidence="6 7" key="1">
    <citation type="journal article" date="2019" name="Environ. Microbiol.">
        <title>Species interactions and distinct microbial communities in high Arctic permafrost affected cryosols are associated with the CH4 and CO2 gas fluxes.</title>
        <authorList>
            <person name="Altshuler I."/>
            <person name="Hamel J."/>
            <person name="Turney S."/>
            <person name="Magnuson E."/>
            <person name="Levesque R."/>
            <person name="Greer C."/>
            <person name="Whyte L.G."/>
        </authorList>
    </citation>
    <scope>NUCLEOTIDE SEQUENCE [LARGE SCALE GENOMIC DNA]</scope>
    <source>
        <strain evidence="6 7">E6.1</strain>
    </source>
</reference>
<dbReference type="PANTHER" id="PTHR43179:SF12">
    <property type="entry name" value="GALACTOFURANOSYLTRANSFERASE GLFT2"/>
    <property type="match status" value="1"/>
</dbReference>
<dbReference type="OrthoDB" id="6653642at2"/>
<dbReference type="Pfam" id="PF00535">
    <property type="entry name" value="Glycos_transf_2"/>
    <property type="match status" value="1"/>
</dbReference>
<keyword evidence="7" id="KW-1185">Reference proteome</keyword>
<dbReference type="InterPro" id="IPR027791">
    <property type="entry name" value="Galactosyl_T_C"/>
</dbReference>
<proteinExistence type="inferred from homology"/>
<dbReference type="Pfam" id="PF02709">
    <property type="entry name" value="Glyco_transf_7C"/>
    <property type="match status" value="1"/>
</dbReference>